<feature type="transmembrane region" description="Helical" evidence="6">
    <location>
        <begin position="61"/>
        <end position="80"/>
    </location>
</feature>
<feature type="transmembrane region" description="Helical" evidence="6">
    <location>
        <begin position="212"/>
        <end position="234"/>
    </location>
</feature>
<accession>A0ABY4FMQ4</accession>
<feature type="transmembrane region" description="Helical" evidence="6">
    <location>
        <begin position="118"/>
        <end position="140"/>
    </location>
</feature>
<reference evidence="8 9" key="1">
    <citation type="submission" date="2022-04" db="EMBL/GenBank/DDBJ databases">
        <title>Leucobacter sp. isolated from rhizosphere of garlic.</title>
        <authorList>
            <person name="Won M."/>
            <person name="Lee C.-M."/>
            <person name="Woen H.-Y."/>
            <person name="Kwon S.-W."/>
        </authorList>
    </citation>
    <scope>NUCLEOTIDE SEQUENCE [LARGE SCALE GENOMIC DNA]</scope>
    <source>
        <strain evidence="8 9">H21R-40</strain>
    </source>
</reference>
<keyword evidence="9" id="KW-1185">Reference proteome</keyword>
<keyword evidence="5 6" id="KW-0472">Membrane</keyword>
<evidence type="ECO:0000256" key="6">
    <source>
        <dbReference type="SAM" id="Phobius"/>
    </source>
</evidence>
<keyword evidence="2" id="KW-0813">Transport</keyword>
<comment type="subcellular location">
    <subcellularLocation>
        <location evidence="1">Cell membrane</location>
        <topology evidence="1">Multi-pass membrane protein</topology>
    </subcellularLocation>
</comment>
<organism evidence="8 9">
    <name type="scientific">Leucobacter allii</name>
    <dbReference type="NCBI Taxonomy" id="2932247"/>
    <lineage>
        <taxon>Bacteria</taxon>
        <taxon>Bacillati</taxon>
        <taxon>Actinomycetota</taxon>
        <taxon>Actinomycetes</taxon>
        <taxon>Micrococcales</taxon>
        <taxon>Microbacteriaceae</taxon>
        <taxon>Leucobacter</taxon>
    </lineage>
</organism>
<dbReference type="EMBL" id="CP095045">
    <property type="protein sequence ID" value="UOQ57524.1"/>
    <property type="molecule type" value="Genomic_DNA"/>
</dbReference>
<proteinExistence type="predicted"/>
<gene>
    <name evidence="8" type="ORF">MUN78_01365</name>
</gene>
<evidence type="ECO:0000313" key="8">
    <source>
        <dbReference type="EMBL" id="UOQ57524.1"/>
    </source>
</evidence>
<evidence type="ECO:0000256" key="2">
    <source>
        <dbReference type="ARBA" id="ARBA00022448"/>
    </source>
</evidence>
<name>A0ABY4FMQ4_9MICO</name>
<feature type="transmembrane region" description="Helical" evidence="6">
    <location>
        <begin position="301"/>
        <end position="325"/>
    </location>
</feature>
<dbReference type="PANTHER" id="PTHR43385">
    <property type="entry name" value="RIBOFLAVIN TRANSPORTER RIBJ"/>
    <property type="match status" value="1"/>
</dbReference>
<dbReference type="InterPro" id="IPR036259">
    <property type="entry name" value="MFS_trans_sf"/>
</dbReference>
<dbReference type="PANTHER" id="PTHR43385:SF1">
    <property type="entry name" value="RIBOFLAVIN TRANSPORTER RIBJ"/>
    <property type="match status" value="1"/>
</dbReference>
<evidence type="ECO:0000256" key="4">
    <source>
        <dbReference type="ARBA" id="ARBA00022989"/>
    </source>
</evidence>
<sequence length="419" mass="44411">MFFYAGSPIIIAQTQSIMIGPTMEATGLPATAVTISPWIILFLGLLQPVAGWLLKRYSPRPFLITTVVVNALALLAFATLPPSWPMFWGIAFAVGIFGSLGYFTAISRMLSFWYRKNLGLAVGIVGGAASLLPLIALPVMTSFIYNGGGWRAGYWTLFVYVVVVTLPMVIWLFRKPKEPLFADDAALESTGAGKAPEAAGMELRDILRDSRFWTLAIGFGITNTAVGGFLANIAVVAQDRGFDARFATGLSMAMLVGVLLGRVVGGVLVDRIWSYAGPILVFTVSGVGAVLLGTLPNTTPIMLMWIVAATIGLSQGAEGDYITFFSLREFGAKNFTVVNGILLMLVGVSTFAGGITFAIVKDLTGSYSGVSIVISFAFFVGAVLTLLAGLVSIRAHRNGAQLYAGKDAANLDLEFGAAS</sequence>
<feature type="transmembrane region" description="Helical" evidence="6">
    <location>
        <begin position="86"/>
        <end position="106"/>
    </location>
</feature>
<keyword evidence="3 6" id="KW-0812">Transmembrane</keyword>
<feature type="transmembrane region" description="Helical" evidence="6">
    <location>
        <begin position="372"/>
        <end position="393"/>
    </location>
</feature>
<feature type="transmembrane region" description="Helical" evidence="6">
    <location>
        <begin position="152"/>
        <end position="173"/>
    </location>
</feature>
<protein>
    <submittedName>
        <fullName evidence="8">MFS transporter</fullName>
    </submittedName>
</protein>
<evidence type="ECO:0000256" key="3">
    <source>
        <dbReference type="ARBA" id="ARBA00022692"/>
    </source>
</evidence>
<dbReference type="RefSeq" id="WP_244728281.1">
    <property type="nucleotide sequence ID" value="NZ_CP095045.1"/>
</dbReference>
<feature type="transmembrane region" description="Helical" evidence="6">
    <location>
        <begin position="272"/>
        <end position="295"/>
    </location>
</feature>
<dbReference type="InterPro" id="IPR052983">
    <property type="entry name" value="MFS_Riboflavin_Transporter"/>
</dbReference>
<dbReference type="PROSITE" id="PS50850">
    <property type="entry name" value="MFS"/>
    <property type="match status" value="1"/>
</dbReference>
<dbReference type="Pfam" id="PF07690">
    <property type="entry name" value="MFS_1"/>
    <property type="match status" value="1"/>
</dbReference>
<feature type="transmembrane region" description="Helical" evidence="6">
    <location>
        <begin position="337"/>
        <end position="360"/>
    </location>
</feature>
<dbReference type="Proteomes" id="UP000831786">
    <property type="component" value="Chromosome"/>
</dbReference>
<keyword evidence="4 6" id="KW-1133">Transmembrane helix</keyword>
<feature type="transmembrane region" description="Helical" evidence="6">
    <location>
        <begin position="35"/>
        <end position="54"/>
    </location>
</feature>
<dbReference type="SUPFAM" id="SSF103473">
    <property type="entry name" value="MFS general substrate transporter"/>
    <property type="match status" value="1"/>
</dbReference>
<dbReference type="Gene3D" id="1.20.1250.20">
    <property type="entry name" value="MFS general substrate transporter like domains"/>
    <property type="match status" value="2"/>
</dbReference>
<evidence type="ECO:0000256" key="1">
    <source>
        <dbReference type="ARBA" id="ARBA00004651"/>
    </source>
</evidence>
<evidence type="ECO:0000259" key="7">
    <source>
        <dbReference type="PROSITE" id="PS50850"/>
    </source>
</evidence>
<dbReference type="InterPro" id="IPR020846">
    <property type="entry name" value="MFS_dom"/>
</dbReference>
<dbReference type="InterPro" id="IPR011701">
    <property type="entry name" value="MFS"/>
</dbReference>
<evidence type="ECO:0000313" key="9">
    <source>
        <dbReference type="Proteomes" id="UP000831786"/>
    </source>
</evidence>
<evidence type="ECO:0000256" key="5">
    <source>
        <dbReference type="ARBA" id="ARBA00023136"/>
    </source>
</evidence>
<feature type="domain" description="Major facilitator superfamily (MFS) profile" evidence="7">
    <location>
        <begin position="1"/>
        <end position="400"/>
    </location>
</feature>
<feature type="transmembrane region" description="Helical" evidence="6">
    <location>
        <begin position="246"/>
        <end position="265"/>
    </location>
</feature>